<feature type="domain" description="PABS" evidence="9">
    <location>
        <begin position="12"/>
        <end position="245"/>
    </location>
</feature>
<accession>A0A8J7U3M0</accession>
<dbReference type="EC" id="2.5.1.16" evidence="5"/>
<feature type="binding site" evidence="5">
    <location>
        <position position="116"/>
    </location>
    <ligand>
        <name>S-methyl-5'-thioadenosine</name>
        <dbReference type="ChEBI" id="CHEBI:17509"/>
    </ligand>
</feature>
<dbReference type="RefSeq" id="WP_207859664.1">
    <property type="nucleotide sequence ID" value="NZ_JAFREP010000014.1"/>
</dbReference>
<comment type="subunit">
    <text evidence="5">Homodimer or homotetramer.</text>
</comment>
<feature type="binding site" evidence="5">
    <location>
        <position position="96"/>
    </location>
    <ligand>
        <name>spermidine</name>
        <dbReference type="ChEBI" id="CHEBI:57834"/>
    </ligand>
</feature>
<dbReference type="InterPro" id="IPR029063">
    <property type="entry name" value="SAM-dependent_MTases_sf"/>
</dbReference>
<dbReference type="NCBIfam" id="TIGR00417">
    <property type="entry name" value="speE"/>
    <property type="match status" value="1"/>
</dbReference>
<feature type="active site" description="Proton acceptor" evidence="5 6">
    <location>
        <position position="165"/>
    </location>
</feature>
<dbReference type="Gene3D" id="2.30.140.10">
    <property type="entry name" value="Spermidine synthase, tetramerisation domain"/>
    <property type="match status" value="1"/>
</dbReference>
<dbReference type="InterPro" id="IPR001045">
    <property type="entry name" value="Spermi_synthase"/>
</dbReference>
<evidence type="ECO:0000256" key="7">
    <source>
        <dbReference type="RuleBase" id="RU003836"/>
    </source>
</evidence>
<feature type="binding site" evidence="5">
    <location>
        <position position="41"/>
    </location>
    <ligand>
        <name>S-methyl-5'-thioadenosine</name>
        <dbReference type="ChEBI" id="CHEBI:17509"/>
    </ligand>
</feature>
<feature type="binding site" evidence="5">
    <location>
        <position position="172"/>
    </location>
    <ligand>
        <name>S-methyl-5'-thioadenosine</name>
        <dbReference type="ChEBI" id="CHEBI:17509"/>
    </ligand>
</feature>
<dbReference type="PANTHER" id="PTHR11558:SF11">
    <property type="entry name" value="SPERMIDINE SYNTHASE"/>
    <property type="match status" value="1"/>
</dbReference>
<dbReference type="InterPro" id="IPR035246">
    <property type="entry name" value="Spermidine_synt_N"/>
</dbReference>
<dbReference type="GO" id="GO:0008295">
    <property type="term" value="P:spermidine biosynthetic process"/>
    <property type="evidence" value="ECO:0007669"/>
    <property type="project" value="UniProtKB-UniRule"/>
</dbReference>
<gene>
    <name evidence="5 10" type="primary">speE</name>
    <name evidence="10" type="ORF">J3U88_14875</name>
</gene>
<comment type="pathway">
    <text evidence="5">Amine and polyamine biosynthesis; spermidine biosynthesis; spermidine from putrescine: step 1/1.</text>
</comment>
<protein>
    <recommendedName>
        <fullName evidence="5">Polyamine aminopropyltransferase</fullName>
    </recommendedName>
    <alternativeName>
        <fullName evidence="5">Putrescine aminopropyltransferase</fullName>
        <shortName evidence="5">PAPT</shortName>
    </alternativeName>
    <alternativeName>
        <fullName evidence="5">Spermidine synthase</fullName>
        <shortName evidence="5">SPDS</shortName>
        <shortName evidence="5">SPDSY</shortName>
        <ecNumber evidence="5">2.5.1.16</ecNumber>
    </alternativeName>
</protein>
<dbReference type="CDD" id="cd02440">
    <property type="entry name" value="AdoMet_MTases"/>
    <property type="match status" value="1"/>
</dbReference>
<dbReference type="SUPFAM" id="SSF53335">
    <property type="entry name" value="S-adenosyl-L-methionine-dependent methyltransferases"/>
    <property type="match status" value="1"/>
</dbReference>
<dbReference type="PROSITE" id="PS01330">
    <property type="entry name" value="PABS_1"/>
    <property type="match status" value="1"/>
</dbReference>
<keyword evidence="11" id="KW-1185">Reference proteome</keyword>
<dbReference type="InterPro" id="IPR030373">
    <property type="entry name" value="PABS_CS"/>
</dbReference>
<dbReference type="EMBL" id="JAFREP010000014">
    <property type="protein sequence ID" value="MBO1319757.1"/>
    <property type="molecule type" value="Genomic_DNA"/>
</dbReference>
<dbReference type="GO" id="GO:0004766">
    <property type="term" value="F:spermidine synthase activity"/>
    <property type="evidence" value="ECO:0007669"/>
    <property type="project" value="UniProtKB-UniRule"/>
</dbReference>
<reference evidence="10" key="1">
    <citation type="submission" date="2021-03" db="EMBL/GenBank/DDBJ databases">
        <authorList>
            <person name="Wang G."/>
        </authorList>
    </citation>
    <scope>NUCLEOTIDE SEQUENCE</scope>
    <source>
        <strain evidence="10">KCTC 12899</strain>
    </source>
</reference>
<sequence>MDVNTSTQSELDLWAEEFIGDFASQRYRVIETLHVSQTKFQKLSLVKTAGHGKVLFLDGLVMCSERDEFVYHDMIAHVPMFVHPNPKRVLVIGGGDGGTAREVLRHQGVDRCVMVEIDGEVVDVCREHFKQTSCSFDDPRLELRIEDGVKFMAETQETFDLILVDSTDPIGPATPLFGEAFYNNVKRVLADDGMVVAQGETPFYEEEAQRLILQNLAKSFDNRYMYNYNNLCYPGGLWSFVVATKGLCPMGDFDEARIAASGLTFDYYNAEVHRAAFALPQFQRNNLGDLLTPFKK</sequence>
<evidence type="ECO:0000256" key="6">
    <source>
        <dbReference type="PROSITE-ProRule" id="PRU00354"/>
    </source>
</evidence>
<proteinExistence type="inferred from homology"/>
<dbReference type="InterPro" id="IPR030374">
    <property type="entry name" value="PABS"/>
</dbReference>
<organism evidence="10 11">
    <name type="scientific">Acanthopleuribacter pedis</name>
    <dbReference type="NCBI Taxonomy" id="442870"/>
    <lineage>
        <taxon>Bacteria</taxon>
        <taxon>Pseudomonadati</taxon>
        <taxon>Acidobacteriota</taxon>
        <taxon>Holophagae</taxon>
        <taxon>Acanthopleuribacterales</taxon>
        <taxon>Acanthopleuribacteraceae</taxon>
        <taxon>Acanthopleuribacter</taxon>
    </lineage>
</organism>
<evidence type="ECO:0000256" key="4">
    <source>
        <dbReference type="ARBA" id="ARBA00023115"/>
    </source>
</evidence>
<evidence type="ECO:0000256" key="8">
    <source>
        <dbReference type="RuleBase" id="RU003837"/>
    </source>
</evidence>
<name>A0A8J7U3M0_9BACT</name>
<feature type="binding site" evidence="5">
    <location>
        <begin position="147"/>
        <end position="148"/>
    </location>
    <ligand>
        <name>S-methyl-5'-thioadenosine</name>
        <dbReference type="ChEBI" id="CHEBI:17509"/>
    </ligand>
</feature>
<comment type="catalytic activity">
    <reaction evidence="5 8">
        <text>S-adenosyl 3-(methylsulfanyl)propylamine + putrescine = S-methyl-5'-thioadenosine + spermidine + H(+)</text>
        <dbReference type="Rhea" id="RHEA:12721"/>
        <dbReference type="ChEBI" id="CHEBI:15378"/>
        <dbReference type="ChEBI" id="CHEBI:17509"/>
        <dbReference type="ChEBI" id="CHEBI:57443"/>
        <dbReference type="ChEBI" id="CHEBI:57834"/>
        <dbReference type="ChEBI" id="CHEBI:326268"/>
        <dbReference type="EC" id="2.5.1.16"/>
    </reaction>
</comment>
<evidence type="ECO:0000313" key="11">
    <source>
        <dbReference type="Proteomes" id="UP000664417"/>
    </source>
</evidence>
<evidence type="ECO:0000259" key="9">
    <source>
        <dbReference type="PROSITE" id="PS51006"/>
    </source>
</evidence>
<evidence type="ECO:0000256" key="5">
    <source>
        <dbReference type="HAMAP-Rule" id="MF_00198"/>
    </source>
</evidence>
<comment type="function">
    <text evidence="5">Catalyzes the irreversible transfer of a propylamine group from the amino donor S-adenosylmethioninamine (decarboxy-AdoMet) to putrescine (1,4-diaminobutane) to yield spermidine.</text>
</comment>
<evidence type="ECO:0000313" key="10">
    <source>
        <dbReference type="EMBL" id="MBO1319757.1"/>
    </source>
</evidence>
<dbReference type="PANTHER" id="PTHR11558">
    <property type="entry name" value="SPERMIDINE/SPERMINE SYNTHASE"/>
    <property type="match status" value="1"/>
</dbReference>
<dbReference type="PROSITE" id="PS51006">
    <property type="entry name" value="PABS_2"/>
    <property type="match status" value="1"/>
</dbReference>
<dbReference type="UniPathway" id="UPA00248">
    <property type="reaction ID" value="UER00314"/>
</dbReference>
<evidence type="ECO:0000256" key="1">
    <source>
        <dbReference type="ARBA" id="ARBA00007867"/>
    </source>
</evidence>
<dbReference type="Pfam" id="PF17284">
    <property type="entry name" value="Spermine_synt_N"/>
    <property type="match status" value="1"/>
</dbReference>
<dbReference type="Proteomes" id="UP000664417">
    <property type="component" value="Unassembled WGS sequence"/>
</dbReference>
<dbReference type="Gene3D" id="3.40.50.150">
    <property type="entry name" value="Vaccinia Virus protein VP39"/>
    <property type="match status" value="1"/>
</dbReference>
<dbReference type="Pfam" id="PF01564">
    <property type="entry name" value="Spermine_synth"/>
    <property type="match status" value="1"/>
</dbReference>
<dbReference type="AlphaFoldDB" id="A0A8J7U3M0"/>
<evidence type="ECO:0000256" key="3">
    <source>
        <dbReference type="ARBA" id="ARBA00023066"/>
    </source>
</evidence>
<feature type="binding site" evidence="5">
    <location>
        <begin position="165"/>
        <end position="168"/>
    </location>
    <ligand>
        <name>spermidine</name>
        <dbReference type="ChEBI" id="CHEBI:57834"/>
    </ligand>
</feature>
<dbReference type="InterPro" id="IPR037163">
    <property type="entry name" value="Spermidine_synt_N_sf"/>
</dbReference>
<dbReference type="NCBIfam" id="NF002010">
    <property type="entry name" value="PRK00811.1"/>
    <property type="match status" value="1"/>
</dbReference>
<keyword evidence="2 5" id="KW-0808">Transferase</keyword>
<dbReference type="HAMAP" id="MF_00198">
    <property type="entry name" value="Spermidine_synth"/>
    <property type="match status" value="1"/>
</dbReference>
<keyword evidence="4 5" id="KW-0620">Polyamine biosynthesis</keyword>
<comment type="caution">
    <text evidence="10">The sequence shown here is derived from an EMBL/GenBank/DDBJ whole genome shotgun (WGS) entry which is preliminary data.</text>
</comment>
<feature type="binding site" evidence="5">
    <location>
        <position position="72"/>
    </location>
    <ligand>
        <name>spermidine</name>
        <dbReference type="ChEBI" id="CHEBI:57834"/>
    </ligand>
</feature>
<evidence type="ECO:0000256" key="2">
    <source>
        <dbReference type="ARBA" id="ARBA00022679"/>
    </source>
</evidence>
<comment type="similarity">
    <text evidence="1 5 7">Belongs to the spermidine/spermine synthase family.</text>
</comment>
<keyword evidence="3 5" id="KW-0745">Spermidine biosynthesis</keyword>